<comment type="caution">
    <text evidence="1">The sequence shown here is derived from an EMBL/GenBank/DDBJ whole genome shotgun (WGS) entry which is preliminary data.</text>
</comment>
<evidence type="ECO:0000313" key="1">
    <source>
        <dbReference type="EMBL" id="KAF4399800.1"/>
    </source>
</evidence>
<keyword evidence="2" id="KW-1185">Reference proteome</keyword>
<protein>
    <submittedName>
        <fullName evidence="1">Uncharacterized protein</fullName>
    </submittedName>
</protein>
<dbReference type="AlphaFoldDB" id="A0A7J6HZG5"/>
<proteinExistence type="predicted"/>
<reference evidence="1 2" key="1">
    <citation type="journal article" date="2020" name="bioRxiv">
        <title>Sequence and annotation of 42 cannabis genomes reveals extensive copy number variation in cannabinoid synthesis and pathogen resistance genes.</title>
        <authorList>
            <person name="Mckernan K.J."/>
            <person name="Helbert Y."/>
            <person name="Kane L.T."/>
            <person name="Ebling H."/>
            <person name="Zhang L."/>
            <person name="Liu B."/>
            <person name="Eaton Z."/>
            <person name="Mclaughlin S."/>
            <person name="Kingan S."/>
            <person name="Baybayan P."/>
            <person name="Concepcion G."/>
            <person name="Jordan M."/>
            <person name="Riva A."/>
            <person name="Barbazuk W."/>
            <person name="Harkins T."/>
        </authorList>
    </citation>
    <scope>NUCLEOTIDE SEQUENCE [LARGE SCALE GENOMIC DNA]</scope>
    <source>
        <strain evidence="2">cv. Jamaican Lion 4</strain>
        <tissue evidence="1">Leaf</tissue>
    </source>
</reference>
<gene>
    <name evidence="1" type="ORF">G4B88_022883</name>
</gene>
<dbReference type="EMBL" id="JAATIQ010000021">
    <property type="protein sequence ID" value="KAF4399800.1"/>
    <property type="molecule type" value="Genomic_DNA"/>
</dbReference>
<sequence>MGWAGLGLSLNWAGSEKGSMKFPSSPPQLSPLSGRLSLGHFVHFKDLFLTCYVLMPPDIIL</sequence>
<dbReference type="Proteomes" id="UP000583929">
    <property type="component" value="Unassembled WGS sequence"/>
</dbReference>
<organism evidence="1 2">
    <name type="scientific">Cannabis sativa</name>
    <name type="common">Hemp</name>
    <name type="synonym">Marijuana</name>
    <dbReference type="NCBI Taxonomy" id="3483"/>
    <lineage>
        <taxon>Eukaryota</taxon>
        <taxon>Viridiplantae</taxon>
        <taxon>Streptophyta</taxon>
        <taxon>Embryophyta</taxon>
        <taxon>Tracheophyta</taxon>
        <taxon>Spermatophyta</taxon>
        <taxon>Magnoliopsida</taxon>
        <taxon>eudicotyledons</taxon>
        <taxon>Gunneridae</taxon>
        <taxon>Pentapetalae</taxon>
        <taxon>rosids</taxon>
        <taxon>fabids</taxon>
        <taxon>Rosales</taxon>
        <taxon>Cannabaceae</taxon>
        <taxon>Cannabis</taxon>
    </lineage>
</organism>
<name>A0A7J6HZG5_CANSA</name>
<accession>A0A7J6HZG5</accession>
<evidence type="ECO:0000313" key="2">
    <source>
        <dbReference type="Proteomes" id="UP000583929"/>
    </source>
</evidence>